<organism evidence="2 3">
    <name type="scientific">Lasiosphaeria hispida</name>
    <dbReference type="NCBI Taxonomy" id="260671"/>
    <lineage>
        <taxon>Eukaryota</taxon>
        <taxon>Fungi</taxon>
        <taxon>Dikarya</taxon>
        <taxon>Ascomycota</taxon>
        <taxon>Pezizomycotina</taxon>
        <taxon>Sordariomycetes</taxon>
        <taxon>Sordariomycetidae</taxon>
        <taxon>Sordariales</taxon>
        <taxon>Lasiosphaeriaceae</taxon>
        <taxon>Lasiosphaeria</taxon>
    </lineage>
</organism>
<protein>
    <submittedName>
        <fullName evidence="2">Uncharacterized protein</fullName>
    </submittedName>
</protein>
<accession>A0AAJ0MCV0</accession>
<sequence length="216" mass="25025">MHALHAPPRLTHPWPQLGMLYWWYRQHRRGKRKNHAGPVQPRQKLESFCLGLSLSFRMSYFFSSRASLPPPPPHSTADCRKDSTRNSPSPPMLPTNWHQSYHLLDIWRGTNIQDEPKRPGWYLGTDTQSPGSDNRRATYDTWHGASQWHRTTRANSSLLLPFSLKGSMHLPIMCMQTGWDSGPGLNRLLAARKRPRGDEREDRERVRKEHLASCMA</sequence>
<feature type="compositionally biased region" description="Basic and acidic residues" evidence="1">
    <location>
        <begin position="196"/>
        <end position="216"/>
    </location>
</feature>
<proteinExistence type="predicted"/>
<dbReference type="Proteomes" id="UP001275084">
    <property type="component" value="Unassembled WGS sequence"/>
</dbReference>
<gene>
    <name evidence="2" type="ORF">B0T25DRAFT_255446</name>
</gene>
<dbReference type="EMBL" id="JAUIQD010000005">
    <property type="protein sequence ID" value="KAK3350004.1"/>
    <property type="molecule type" value="Genomic_DNA"/>
</dbReference>
<feature type="region of interest" description="Disordered" evidence="1">
    <location>
        <begin position="192"/>
        <end position="216"/>
    </location>
</feature>
<dbReference type="AlphaFoldDB" id="A0AAJ0MCV0"/>
<reference evidence="2" key="2">
    <citation type="submission" date="2023-06" db="EMBL/GenBank/DDBJ databases">
        <authorList>
            <consortium name="Lawrence Berkeley National Laboratory"/>
            <person name="Haridas S."/>
            <person name="Hensen N."/>
            <person name="Bonometti L."/>
            <person name="Westerberg I."/>
            <person name="Brannstrom I.O."/>
            <person name="Guillou S."/>
            <person name="Cros-Aarteil S."/>
            <person name="Calhoun S."/>
            <person name="Kuo A."/>
            <person name="Mondo S."/>
            <person name="Pangilinan J."/>
            <person name="Riley R."/>
            <person name="Labutti K."/>
            <person name="Andreopoulos B."/>
            <person name="Lipzen A."/>
            <person name="Chen C."/>
            <person name="Yanf M."/>
            <person name="Daum C."/>
            <person name="Ng V."/>
            <person name="Clum A."/>
            <person name="Steindorff A."/>
            <person name="Ohm R."/>
            <person name="Martin F."/>
            <person name="Silar P."/>
            <person name="Natvig D."/>
            <person name="Lalanne C."/>
            <person name="Gautier V."/>
            <person name="Ament-Velasquez S.L."/>
            <person name="Kruys A."/>
            <person name="Hutchinson M.I."/>
            <person name="Powell A.J."/>
            <person name="Barry K."/>
            <person name="Miller A.N."/>
            <person name="Grigoriev I.V."/>
            <person name="Debuchy R."/>
            <person name="Gladieux P."/>
            <person name="Thoren M.H."/>
            <person name="Johannesson H."/>
        </authorList>
    </citation>
    <scope>NUCLEOTIDE SEQUENCE</scope>
    <source>
        <strain evidence="2">CBS 955.72</strain>
    </source>
</reference>
<feature type="region of interest" description="Disordered" evidence="1">
    <location>
        <begin position="66"/>
        <end position="94"/>
    </location>
</feature>
<evidence type="ECO:0000313" key="3">
    <source>
        <dbReference type="Proteomes" id="UP001275084"/>
    </source>
</evidence>
<keyword evidence="3" id="KW-1185">Reference proteome</keyword>
<comment type="caution">
    <text evidence="2">The sequence shown here is derived from an EMBL/GenBank/DDBJ whole genome shotgun (WGS) entry which is preliminary data.</text>
</comment>
<reference evidence="2" key="1">
    <citation type="journal article" date="2023" name="Mol. Phylogenet. Evol.">
        <title>Genome-scale phylogeny and comparative genomics of the fungal order Sordariales.</title>
        <authorList>
            <person name="Hensen N."/>
            <person name="Bonometti L."/>
            <person name="Westerberg I."/>
            <person name="Brannstrom I.O."/>
            <person name="Guillou S."/>
            <person name="Cros-Aarteil S."/>
            <person name="Calhoun S."/>
            <person name="Haridas S."/>
            <person name="Kuo A."/>
            <person name="Mondo S."/>
            <person name="Pangilinan J."/>
            <person name="Riley R."/>
            <person name="LaButti K."/>
            <person name="Andreopoulos B."/>
            <person name="Lipzen A."/>
            <person name="Chen C."/>
            <person name="Yan M."/>
            <person name="Daum C."/>
            <person name="Ng V."/>
            <person name="Clum A."/>
            <person name="Steindorff A."/>
            <person name="Ohm R.A."/>
            <person name="Martin F."/>
            <person name="Silar P."/>
            <person name="Natvig D.O."/>
            <person name="Lalanne C."/>
            <person name="Gautier V."/>
            <person name="Ament-Velasquez S.L."/>
            <person name="Kruys A."/>
            <person name="Hutchinson M.I."/>
            <person name="Powell A.J."/>
            <person name="Barry K."/>
            <person name="Miller A.N."/>
            <person name="Grigoriev I.V."/>
            <person name="Debuchy R."/>
            <person name="Gladieux P."/>
            <person name="Hiltunen Thoren M."/>
            <person name="Johannesson H."/>
        </authorList>
    </citation>
    <scope>NUCLEOTIDE SEQUENCE</scope>
    <source>
        <strain evidence="2">CBS 955.72</strain>
    </source>
</reference>
<evidence type="ECO:0000313" key="2">
    <source>
        <dbReference type="EMBL" id="KAK3350004.1"/>
    </source>
</evidence>
<evidence type="ECO:0000256" key="1">
    <source>
        <dbReference type="SAM" id="MobiDB-lite"/>
    </source>
</evidence>
<name>A0AAJ0MCV0_9PEZI</name>